<dbReference type="RefSeq" id="WP_267906740.1">
    <property type="nucleotide sequence ID" value="NZ_JACHKZ010000056.1"/>
</dbReference>
<feature type="compositionally biased region" description="Basic and acidic residues" evidence="1">
    <location>
        <begin position="18"/>
        <end position="27"/>
    </location>
</feature>
<feature type="region of interest" description="Disordered" evidence="1">
    <location>
        <begin position="15"/>
        <end position="42"/>
    </location>
</feature>
<name>A0ABR6RLP1_9BURK</name>
<evidence type="ECO:0000313" key="3">
    <source>
        <dbReference type="Proteomes" id="UP000562492"/>
    </source>
</evidence>
<keyword evidence="3" id="KW-1185">Reference proteome</keyword>
<evidence type="ECO:0000256" key="1">
    <source>
        <dbReference type="SAM" id="MobiDB-lite"/>
    </source>
</evidence>
<reference evidence="2 3" key="1">
    <citation type="submission" date="2020-08" db="EMBL/GenBank/DDBJ databases">
        <title>Functional genomics of gut bacteria from endangered species of beetles.</title>
        <authorList>
            <person name="Carlos-Shanley C."/>
        </authorList>
    </citation>
    <scope>NUCLEOTIDE SEQUENCE [LARGE SCALE GENOMIC DNA]</scope>
    <source>
        <strain evidence="2 3">S00124</strain>
    </source>
</reference>
<evidence type="ECO:0000313" key="2">
    <source>
        <dbReference type="EMBL" id="MBB6580090.1"/>
    </source>
</evidence>
<comment type="caution">
    <text evidence="2">The sequence shown here is derived from an EMBL/GenBank/DDBJ whole genome shotgun (WGS) entry which is preliminary data.</text>
</comment>
<dbReference type="Proteomes" id="UP000562492">
    <property type="component" value="Unassembled WGS sequence"/>
</dbReference>
<proteinExistence type="predicted"/>
<protein>
    <submittedName>
        <fullName evidence="2">Uncharacterized protein</fullName>
    </submittedName>
</protein>
<sequence length="42" mass="4513">MAGMMGGGKTYGRARFAAHRETKDAHHARPCHGTAGAFITRQ</sequence>
<accession>A0ABR6RLP1</accession>
<gene>
    <name evidence="2" type="ORF">HNP33_004221</name>
</gene>
<organism evidence="2 3">
    <name type="scientific">Comamonas odontotermitis</name>
    <dbReference type="NCBI Taxonomy" id="379895"/>
    <lineage>
        <taxon>Bacteria</taxon>
        <taxon>Pseudomonadati</taxon>
        <taxon>Pseudomonadota</taxon>
        <taxon>Betaproteobacteria</taxon>
        <taxon>Burkholderiales</taxon>
        <taxon>Comamonadaceae</taxon>
        <taxon>Comamonas</taxon>
    </lineage>
</organism>
<dbReference type="EMBL" id="JACHKZ010000056">
    <property type="protein sequence ID" value="MBB6580090.1"/>
    <property type="molecule type" value="Genomic_DNA"/>
</dbReference>